<proteinExistence type="predicted"/>
<feature type="signal peptide" evidence="1">
    <location>
        <begin position="1"/>
        <end position="26"/>
    </location>
</feature>
<dbReference type="AlphaFoldDB" id="A0A1C4UTG7"/>
<feature type="chain" id="PRO_5008705155" evidence="1">
    <location>
        <begin position="27"/>
        <end position="167"/>
    </location>
</feature>
<dbReference type="Proteomes" id="UP000198253">
    <property type="component" value="Chromosome I"/>
</dbReference>
<sequence length="167" mass="17848">MTTVRRLGLVIAAAIAVLLPTSAAHAADAGYVVNPTGAVLYQTNWWYSSSTVNALPGTPAASSIGTIYWSYSISNQSNVIAQLCNPNGPGQLLCLDLPNGWATGNTTAWAGLSAQRAWLFRLAVLDPVTKILSPYRYGGQHQVIVNYTYTTPSPTRAQDSPLRLVAR</sequence>
<dbReference type="RefSeq" id="WP_088980277.1">
    <property type="nucleotide sequence ID" value="NZ_LT607413.1"/>
</dbReference>
<dbReference type="Pfam" id="PF06366">
    <property type="entry name" value="FlhE"/>
    <property type="match status" value="1"/>
</dbReference>
<protein>
    <submittedName>
        <fullName evidence="2">Protein FlhE</fullName>
    </submittedName>
</protein>
<evidence type="ECO:0000256" key="1">
    <source>
        <dbReference type="SAM" id="SignalP"/>
    </source>
</evidence>
<evidence type="ECO:0000313" key="3">
    <source>
        <dbReference type="Proteomes" id="UP000198253"/>
    </source>
</evidence>
<keyword evidence="3" id="KW-1185">Reference proteome</keyword>
<dbReference type="InterPro" id="IPR009420">
    <property type="entry name" value="FlhE"/>
</dbReference>
<name>A0A1C4UTG7_MICEC</name>
<evidence type="ECO:0000313" key="2">
    <source>
        <dbReference type="EMBL" id="SCE74988.1"/>
    </source>
</evidence>
<keyword evidence="1" id="KW-0732">Signal</keyword>
<reference evidence="3" key="1">
    <citation type="submission" date="2016-06" db="EMBL/GenBank/DDBJ databases">
        <authorList>
            <person name="Varghese N."/>
            <person name="Submissions Spin"/>
        </authorList>
    </citation>
    <scope>NUCLEOTIDE SEQUENCE [LARGE SCALE GENOMIC DNA]</scope>
    <source>
        <strain evidence="3">DSM 43816</strain>
    </source>
</reference>
<dbReference type="EMBL" id="LT607413">
    <property type="protein sequence ID" value="SCE74988.1"/>
    <property type="molecule type" value="Genomic_DNA"/>
</dbReference>
<dbReference type="InParanoid" id="A0A1C4UTG7"/>
<accession>A0A1C4UTG7</accession>
<dbReference type="OrthoDB" id="3401094at2"/>
<gene>
    <name evidence="2" type="ORF">GA0070618_0633</name>
</gene>
<organism evidence="2 3">
    <name type="scientific">Micromonospora echinospora</name>
    <name type="common">Micromonospora purpurea</name>
    <dbReference type="NCBI Taxonomy" id="1877"/>
    <lineage>
        <taxon>Bacteria</taxon>
        <taxon>Bacillati</taxon>
        <taxon>Actinomycetota</taxon>
        <taxon>Actinomycetes</taxon>
        <taxon>Micromonosporales</taxon>
        <taxon>Micromonosporaceae</taxon>
        <taxon>Micromonospora</taxon>
    </lineage>
</organism>